<protein>
    <submittedName>
        <fullName evidence="1">Uncharacterized protein</fullName>
    </submittedName>
</protein>
<name>A0ABN9NZW0_9MYCO</name>
<evidence type="ECO:0000313" key="1">
    <source>
        <dbReference type="EMBL" id="CAJ1580851.1"/>
    </source>
</evidence>
<sequence>MHWFRGRAAELPARAAELDAVRANRSMRLLVGLLETAATLEAALPASQRAPGSIA</sequence>
<accession>A0ABN9NZW0</accession>
<dbReference type="EMBL" id="OY726395">
    <property type="protein sequence ID" value="CAJ1580851.1"/>
    <property type="molecule type" value="Genomic_DNA"/>
</dbReference>
<proteinExistence type="predicted"/>
<keyword evidence="2" id="KW-1185">Reference proteome</keyword>
<evidence type="ECO:0000313" key="2">
    <source>
        <dbReference type="Proteomes" id="UP001190466"/>
    </source>
</evidence>
<dbReference type="RefSeq" id="WP_316515247.1">
    <property type="nucleotide sequence ID" value="NZ_OY726395.1"/>
</dbReference>
<organism evidence="1 2">
    <name type="scientific">[Mycobacterium] wendilense</name>
    <dbReference type="NCBI Taxonomy" id="3064284"/>
    <lineage>
        <taxon>Bacteria</taxon>
        <taxon>Bacillati</taxon>
        <taxon>Actinomycetota</taxon>
        <taxon>Actinomycetes</taxon>
        <taxon>Mycobacteriales</taxon>
        <taxon>Mycobacteriaceae</taxon>
        <taxon>Mycolicibacter</taxon>
    </lineage>
</organism>
<gene>
    <name evidence="1" type="ORF">MU0050_001246</name>
</gene>
<dbReference type="Proteomes" id="UP001190466">
    <property type="component" value="Chromosome"/>
</dbReference>
<reference evidence="1 2" key="1">
    <citation type="submission" date="2023-08" db="EMBL/GenBank/DDBJ databases">
        <authorList>
            <person name="Folkvardsen B D."/>
            <person name="Norman A."/>
        </authorList>
    </citation>
    <scope>NUCLEOTIDE SEQUENCE [LARGE SCALE GENOMIC DNA]</scope>
    <source>
        <strain evidence="1 2">Mu0050</strain>
    </source>
</reference>